<evidence type="ECO:0000313" key="6">
    <source>
        <dbReference type="Proteomes" id="UP000612808"/>
    </source>
</evidence>
<keyword evidence="6" id="KW-1185">Reference proteome</keyword>
<evidence type="ECO:0000313" key="5">
    <source>
        <dbReference type="EMBL" id="GID14857.1"/>
    </source>
</evidence>
<keyword evidence="3" id="KW-0804">Transcription</keyword>
<dbReference type="EMBL" id="BOMB01000033">
    <property type="protein sequence ID" value="GID14857.1"/>
    <property type="molecule type" value="Genomic_DNA"/>
</dbReference>
<keyword evidence="1" id="KW-0805">Transcription regulation</keyword>
<evidence type="ECO:0000256" key="2">
    <source>
        <dbReference type="ARBA" id="ARBA00023125"/>
    </source>
</evidence>
<dbReference type="InterPro" id="IPR009057">
    <property type="entry name" value="Homeodomain-like_sf"/>
</dbReference>
<name>A0A8J3NF54_9ACTN</name>
<proteinExistence type="predicted"/>
<keyword evidence="2" id="KW-0238">DNA-binding</keyword>
<dbReference type="SUPFAM" id="SSF46689">
    <property type="entry name" value="Homeodomain-like"/>
    <property type="match status" value="1"/>
</dbReference>
<dbReference type="GO" id="GO:0043565">
    <property type="term" value="F:sequence-specific DNA binding"/>
    <property type="evidence" value="ECO:0007669"/>
    <property type="project" value="InterPro"/>
</dbReference>
<organism evidence="5 6">
    <name type="scientific">Actinocatenispora rupis</name>
    <dbReference type="NCBI Taxonomy" id="519421"/>
    <lineage>
        <taxon>Bacteria</taxon>
        <taxon>Bacillati</taxon>
        <taxon>Actinomycetota</taxon>
        <taxon>Actinomycetes</taxon>
        <taxon>Micromonosporales</taxon>
        <taxon>Micromonosporaceae</taxon>
        <taxon>Actinocatenispora</taxon>
    </lineage>
</organism>
<evidence type="ECO:0000256" key="3">
    <source>
        <dbReference type="ARBA" id="ARBA00023163"/>
    </source>
</evidence>
<dbReference type="SMART" id="SM00342">
    <property type="entry name" value="HTH_ARAC"/>
    <property type="match status" value="1"/>
</dbReference>
<dbReference type="PRINTS" id="PR00032">
    <property type="entry name" value="HTHARAC"/>
</dbReference>
<protein>
    <submittedName>
        <fullName evidence="5">AraC family transcriptional regulator</fullName>
    </submittedName>
</protein>
<dbReference type="PANTHER" id="PTHR46796">
    <property type="entry name" value="HTH-TYPE TRANSCRIPTIONAL ACTIVATOR RHAS-RELATED"/>
    <property type="match status" value="1"/>
</dbReference>
<dbReference type="AlphaFoldDB" id="A0A8J3NF54"/>
<evidence type="ECO:0000256" key="1">
    <source>
        <dbReference type="ARBA" id="ARBA00023015"/>
    </source>
</evidence>
<dbReference type="InterPro" id="IPR018060">
    <property type="entry name" value="HTH_AraC"/>
</dbReference>
<evidence type="ECO:0000259" key="4">
    <source>
        <dbReference type="PROSITE" id="PS01124"/>
    </source>
</evidence>
<sequence>MAERDRLRDMLDVVMASVEDPTCDGAELAHRAYLSRYHFDRLVAAAVGEPTGAFRRRLLMERAAYRLRDGASVTDVAFDAGYGSPEAFTRAFRRSYGRVPSALRGDPGARVRLPAPNGIHFCPPGALRLPADSGETTMDVTTTLLAHDNWLVGEILDRAARLPDETLDRPITMSVDALDAGGSMRDLLHTLVSTKERWTAAVAGDRPPGGDPLGSELPAEARTVDALRRRYDSAGPAFLALANRIRERGEEGVTFIDATCTPPQTFSYGGMIAHVLNFSAYRRTLAVAALREYGIDDLGFGDPARYDG</sequence>
<feature type="domain" description="HTH araC/xylS-type" evidence="4">
    <location>
        <begin position="8"/>
        <end position="106"/>
    </location>
</feature>
<dbReference type="Pfam" id="PF12833">
    <property type="entry name" value="HTH_18"/>
    <property type="match status" value="1"/>
</dbReference>
<comment type="caution">
    <text evidence="5">The sequence shown here is derived from an EMBL/GenBank/DDBJ whole genome shotgun (WGS) entry which is preliminary data.</text>
</comment>
<dbReference type="PROSITE" id="PS01124">
    <property type="entry name" value="HTH_ARAC_FAMILY_2"/>
    <property type="match status" value="1"/>
</dbReference>
<reference evidence="5" key="1">
    <citation type="submission" date="2021-01" db="EMBL/GenBank/DDBJ databases">
        <title>Whole genome shotgun sequence of Actinocatenispora rupis NBRC 107355.</title>
        <authorList>
            <person name="Komaki H."/>
            <person name="Tamura T."/>
        </authorList>
    </citation>
    <scope>NUCLEOTIDE SEQUENCE</scope>
    <source>
        <strain evidence="5">NBRC 107355</strain>
    </source>
</reference>
<dbReference type="InterPro" id="IPR034660">
    <property type="entry name" value="DinB/YfiT-like"/>
</dbReference>
<gene>
    <name evidence="5" type="ORF">Aru02nite_57460</name>
</gene>
<dbReference type="Gene3D" id="1.20.120.450">
    <property type="entry name" value="dinb family like domain"/>
    <property type="match status" value="1"/>
</dbReference>
<dbReference type="Gene3D" id="1.10.10.60">
    <property type="entry name" value="Homeodomain-like"/>
    <property type="match status" value="1"/>
</dbReference>
<dbReference type="InterPro" id="IPR050204">
    <property type="entry name" value="AraC_XylS_family_regulators"/>
</dbReference>
<accession>A0A8J3NF54</accession>
<dbReference type="InterPro" id="IPR020449">
    <property type="entry name" value="Tscrpt_reg_AraC-type_HTH"/>
</dbReference>
<dbReference type="RefSeq" id="WP_203662829.1">
    <property type="nucleotide sequence ID" value="NZ_BAAAZM010000004.1"/>
</dbReference>
<dbReference type="Proteomes" id="UP000612808">
    <property type="component" value="Unassembled WGS sequence"/>
</dbReference>
<dbReference type="GO" id="GO:0003700">
    <property type="term" value="F:DNA-binding transcription factor activity"/>
    <property type="evidence" value="ECO:0007669"/>
    <property type="project" value="InterPro"/>
</dbReference>